<reference evidence="1" key="1">
    <citation type="journal article" date="2020" name="Nat. Commun.">
        <title>Large-scale genome sequencing of mycorrhizal fungi provides insights into the early evolution of symbiotic traits.</title>
        <authorList>
            <person name="Miyauchi S."/>
            <person name="Kiss E."/>
            <person name="Kuo A."/>
            <person name="Drula E."/>
            <person name="Kohler A."/>
            <person name="Sanchez-Garcia M."/>
            <person name="Morin E."/>
            <person name="Andreopoulos B."/>
            <person name="Barry K.W."/>
            <person name="Bonito G."/>
            <person name="Buee M."/>
            <person name="Carver A."/>
            <person name="Chen C."/>
            <person name="Cichocki N."/>
            <person name="Clum A."/>
            <person name="Culley D."/>
            <person name="Crous P.W."/>
            <person name="Fauchery L."/>
            <person name="Girlanda M."/>
            <person name="Hayes R.D."/>
            <person name="Keri Z."/>
            <person name="LaButti K."/>
            <person name="Lipzen A."/>
            <person name="Lombard V."/>
            <person name="Magnuson J."/>
            <person name="Maillard F."/>
            <person name="Murat C."/>
            <person name="Nolan M."/>
            <person name="Ohm R.A."/>
            <person name="Pangilinan J."/>
            <person name="Pereira M.F."/>
            <person name="Perotto S."/>
            <person name="Peter M."/>
            <person name="Pfister S."/>
            <person name="Riley R."/>
            <person name="Sitrit Y."/>
            <person name="Stielow J.B."/>
            <person name="Szollosi G."/>
            <person name="Zifcakova L."/>
            <person name="Stursova M."/>
            <person name="Spatafora J.W."/>
            <person name="Tedersoo L."/>
            <person name="Vaario L.M."/>
            <person name="Yamada A."/>
            <person name="Yan M."/>
            <person name="Wang P."/>
            <person name="Xu J."/>
            <person name="Bruns T."/>
            <person name="Baldrian P."/>
            <person name="Vilgalys R."/>
            <person name="Dunand C."/>
            <person name="Henrissat B."/>
            <person name="Grigoriev I.V."/>
            <person name="Hibbett D."/>
            <person name="Nagy L.G."/>
            <person name="Martin F.M."/>
        </authorList>
    </citation>
    <scope>NUCLEOTIDE SEQUENCE</scope>
    <source>
        <strain evidence="1">UP504</strain>
    </source>
</reference>
<dbReference type="AlphaFoldDB" id="A0A9P6DJI4"/>
<comment type="caution">
    <text evidence="1">The sequence shown here is derived from an EMBL/GenBank/DDBJ whole genome shotgun (WGS) entry which is preliminary data.</text>
</comment>
<gene>
    <name evidence="1" type="ORF">BS47DRAFT_1433311</name>
</gene>
<proteinExistence type="predicted"/>
<organism evidence="1 2">
    <name type="scientific">Hydnum rufescens UP504</name>
    <dbReference type="NCBI Taxonomy" id="1448309"/>
    <lineage>
        <taxon>Eukaryota</taxon>
        <taxon>Fungi</taxon>
        <taxon>Dikarya</taxon>
        <taxon>Basidiomycota</taxon>
        <taxon>Agaricomycotina</taxon>
        <taxon>Agaricomycetes</taxon>
        <taxon>Cantharellales</taxon>
        <taxon>Hydnaceae</taxon>
        <taxon>Hydnum</taxon>
    </lineage>
</organism>
<dbReference type="Proteomes" id="UP000886523">
    <property type="component" value="Unassembled WGS sequence"/>
</dbReference>
<keyword evidence="2" id="KW-1185">Reference proteome</keyword>
<protein>
    <submittedName>
        <fullName evidence="1">Uncharacterized protein</fullName>
    </submittedName>
</protein>
<name>A0A9P6DJI4_9AGAM</name>
<evidence type="ECO:0000313" key="1">
    <source>
        <dbReference type="EMBL" id="KAF9505596.1"/>
    </source>
</evidence>
<dbReference type="EMBL" id="MU129145">
    <property type="protein sequence ID" value="KAF9505596.1"/>
    <property type="molecule type" value="Genomic_DNA"/>
</dbReference>
<sequence>MQRIWIEGPRVLPMTRKLIEQRLGHLDQLEHPLCFGIFPNVAFATFSTVTVFLSTIELLGDLNTDDLITITWMDRMPPFEPADLGPSFVSRELTPFSPGASFVSRELTPFSRSPSPSLALALAPSPSLSSLDLSPLECFSLETVLWPPQILRQDDYVIESVTNEDAPTSELTIAEPVIAIEDVNPVALHGIIRHMIVGLAVLAGIGVMLVRKVKHDQELEAVGAALVMAAIKFGNIQKGWW</sequence>
<evidence type="ECO:0000313" key="2">
    <source>
        <dbReference type="Proteomes" id="UP000886523"/>
    </source>
</evidence>
<accession>A0A9P6DJI4</accession>